<dbReference type="STRING" id="321339.SAMN05444340_1388"/>
<dbReference type="GO" id="GO:0004553">
    <property type="term" value="F:hydrolase activity, hydrolyzing O-glycosyl compounds"/>
    <property type="evidence" value="ECO:0007669"/>
    <property type="project" value="UniProtKB-ARBA"/>
</dbReference>
<dbReference type="EMBL" id="FNPF01000038">
    <property type="protein sequence ID" value="SDY93976.1"/>
    <property type="molecule type" value="Genomic_DNA"/>
</dbReference>
<evidence type="ECO:0000313" key="4">
    <source>
        <dbReference type="Proteomes" id="UP000199286"/>
    </source>
</evidence>
<sequence length="646" mass="71971">MERLLPSARRQPPLKDYALIGDCHGAALVSKQGSIDWCTLLRFDADPVFFHLLDEDRGGTWEVGIEGTVRTIREYLPRTNILCTRFESDSGVLDVIDFMPVGRSRSAGIHDYVTLNAPGWLVRRLECVSGTVRVTSRFAPRSAGFSTEAPGLTIERDGVCCDGGMKVWCNGEVRLQSGDAIIESDLREGDRQSMVLTGMDALSDPRDQIDALFETTKAYWTEWSEYSRYRGPYQDAVGRSALALKLLTYAPTGALVAAPTTSLPEEIGGGRNWDYRFCWMRDATYALFALSVLGYSGEGRRFTEFLTRHCLREGSVMRIMYGIDGSPFLPERALDQLSGYHRSRPVRVGNDAAEQRQLDVFGEVLDWAELRVSLGERLGADETALFKSVADHVCKTWREPDQGLWEMRGEPRHFTQGKIMAWVTLDRAARLFGDRPIWRENRDAILCAIRSQGCADDLQYLAQSFDAEGTDASLLQVPLLGMPLDDALIERTILKIEADLKDGDFVYRYRVDDGLPGGEGAFMITSFWFVGALLSVGRGDEARALFERLLSHANDVGLYAEQIDPASGAFLGNFPQAFTHLSLISSAQLLALYERGGRKALRGTNAARARNLVGSTEGLKGLAYALFRHGKIRLRSSQRSVLRIDR</sequence>
<gene>
    <name evidence="3" type="ORF">SAMN05444340_1388</name>
</gene>
<dbReference type="Gene3D" id="1.50.10.10">
    <property type="match status" value="1"/>
</dbReference>
<dbReference type="Proteomes" id="UP000199286">
    <property type="component" value="Unassembled WGS sequence"/>
</dbReference>
<feature type="domain" description="Trehalase-like N-terminal" evidence="2">
    <location>
        <begin position="10"/>
        <end position="163"/>
    </location>
</feature>
<evidence type="ECO:0000313" key="3">
    <source>
        <dbReference type="EMBL" id="SDY93976.1"/>
    </source>
</evidence>
<dbReference type="PANTHER" id="PTHR31616">
    <property type="entry name" value="TREHALASE"/>
    <property type="match status" value="1"/>
</dbReference>
<accession>A0A1H3NYJ4</accession>
<dbReference type="OrthoDB" id="3902805at2"/>
<dbReference type="Pfam" id="PF19291">
    <property type="entry name" value="TREH_N"/>
    <property type="match status" value="1"/>
</dbReference>
<name>A0A1H3NYJ4_9RHOB</name>
<dbReference type="SUPFAM" id="SSF48208">
    <property type="entry name" value="Six-hairpin glycosidases"/>
    <property type="match status" value="1"/>
</dbReference>
<dbReference type="PANTHER" id="PTHR31616:SF0">
    <property type="entry name" value="GLUCAN 1,4-ALPHA-GLUCOSIDASE"/>
    <property type="match status" value="1"/>
</dbReference>
<dbReference type="InterPro" id="IPR008928">
    <property type="entry name" value="6-hairpin_glycosidase_sf"/>
</dbReference>
<dbReference type="InterPro" id="IPR011613">
    <property type="entry name" value="GH15-like"/>
</dbReference>
<organism evidence="3 4">
    <name type="scientific">Citreimonas salinaria</name>
    <dbReference type="NCBI Taxonomy" id="321339"/>
    <lineage>
        <taxon>Bacteria</taxon>
        <taxon>Pseudomonadati</taxon>
        <taxon>Pseudomonadota</taxon>
        <taxon>Alphaproteobacteria</taxon>
        <taxon>Rhodobacterales</taxon>
        <taxon>Roseobacteraceae</taxon>
        <taxon>Citreimonas</taxon>
    </lineage>
</organism>
<dbReference type="AlphaFoldDB" id="A0A1H3NYJ4"/>
<dbReference type="RefSeq" id="WP_089886452.1">
    <property type="nucleotide sequence ID" value="NZ_FNPF01000038.1"/>
</dbReference>
<evidence type="ECO:0000259" key="1">
    <source>
        <dbReference type="Pfam" id="PF00723"/>
    </source>
</evidence>
<dbReference type="GO" id="GO:0005975">
    <property type="term" value="P:carbohydrate metabolic process"/>
    <property type="evidence" value="ECO:0007669"/>
    <property type="project" value="InterPro"/>
</dbReference>
<dbReference type="Pfam" id="PF00723">
    <property type="entry name" value="Glyco_hydro_15"/>
    <property type="match status" value="1"/>
</dbReference>
<dbReference type="InterPro" id="IPR045582">
    <property type="entry name" value="Trehalase-like_N"/>
</dbReference>
<evidence type="ECO:0000259" key="2">
    <source>
        <dbReference type="Pfam" id="PF19291"/>
    </source>
</evidence>
<feature type="domain" description="GH15-like" evidence="1">
    <location>
        <begin position="231"/>
        <end position="587"/>
    </location>
</feature>
<keyword evidence="4" id="KW-1185">Reference proteome</keyword>
<dbReference type="InterPro" id="IPR012341">
    <property type="entry name" value="6hp_glycosidase-like_sf"/>
</dbReference>
<protein>
    <submittedName>
        <fullName evidence="3">Glucoamylase (Glucan-1,4-alpha-glucosidase), GH15 family</fullName>
    </submittedName>
</protein>
<proteinExistence type="predicted"/>
<reference evidence="3 4" key="1">
    <citation type="submission" date="2016-10" db="EMBL/GenBank/DDBJ databases">
        <authorList>
            <person name="de Groot N.N."/>
        </authorList>
    </citation>
    <scope>NUCLEOTIDE SEQUENCE [LARGE SCALE GENOMIC DNA]</scope>
    <source>
        <strain evidence="3 4">DSM 26880</strain>
    </source>
</reference>